<accession>A0ABX4MJ19</accession>
<keyword evidence="3" id="KW-1185">Reference proteome</keyword>
<comment type="caution">
    <text evidence="2">The sequence shown here is derived from an EMBL/GenBank/DDBJ whole genome shotgun (WGS) entry which is preliminary data.</text>
</comment>
<dbReference type="PANTHER" id="PTHR36174:SF1">
    <property type="entry name" value="LIPID II:GLYCINE GLYCYLTRANSFERASE"/>
    <property type="match status" value="1"/>
</dbReference>
<protein>
    <submittedName>
        <fullName evidence="2">GNAT family N-acetyltransferase</fullName>
    </submittedName>
</protein>
<dbReference type="Pfam" id="PF13480">
    <property type="entry name" value="Acetyltransf_6"/>
    <property type="match status" value="1"/>
</dbReference>
<evidence type="ECO:0000313" key="2">
    <source>
        <dbReference type="EMBL" id="PJE25984.1"/>
    </source>
</evidence>
<evidence type="ECO:0000259" key="1">
    <source>
        <dbReference type="Pfam" id="PF13480"/>
    </source>
</evidence>
<evidence type="ECO:0000313" key="3">
    <source>
        <dbReference type="Proteomes" id="UP000231702"/>
    </source>
</evidence>
<dbReference type="InterPro" id="IPR050644">
    <property type="entry name" value="PG_Glycine_Bridge_Synth"/>
</dbReference>
<name>A0ABX4MJ19_9RHOB</name>
<dbReference type="Gene3D" id="3.40.630.30">
    <property type="match status" value="1"/>
</dbReference>
<reference evidence="2 3" key="1">
    <citation type="journal article" date="2018" name="Int. J. Syst. Evol. Microbiol.">
        <title>Pseudooceanicola lipolyticus sp. nov., a marine alphaproteobacterium, reclassification of Oceanicola flagellatus as Pseudooceanicola flagellatus comb. nov. and emended description of the genus Pseudooceanicola.</title>
        <authorList>
            <person name="Huang M.-M."/>
            <person name="Guo L.-L."/>
            <person name="Wu Y.-H."/>
            <person name="Lai Q.-L."/>
            <person name="Shao Z.-Z."/>
            <person name="Wang C.-S."/>
            <person name="Wu M."/>
            <person name="Xu X.-W."/>
        </authorList>
    </citation>
    <scope>NUCLEOTIDE SEQUENCE [LARGE SCALE GENOMIC DNA]</scope>
    <source>
        <strain evidence="2 3">Ar-45</strain>
    </source>
</reference>
<organism evidence="2 3">
    <name type="scientific">Pseudooceanicola antarcticus</name>
    <dbReference type="NCBI Taxonomy" id="1247613"/>
    <lineage>
        <taxon>Bacteria</taxon>
        <taxon>Pseudomonadati</taxon>
        <taxon>Pseudomonadota</taxon>
        <taxon>Alphaproteobacteria</taxon>
        <taxon>Rhodobacterales</taxon>
        <taxon>Paracoccaceae</taxon>
        <taxon>Pseudooceanicola</taxon>
    </lineage>
</organism>
<sequence>MKHASELSAGQDGRMRRHPHYARTLEHMGRPVTRLPGGALCLMRHWGPLHLSWVPEPAVLPDPGALRGPALIQAADAAQDAALRARGAIPLMTPQYRAVLDLSTDAERDMARQRQKWRNRLRHGQRQRLEVTHAPLPRDPGHWLLAAEAAQQRARGYRALPADFSRLWPVTRLFTARRGKEVLAAQLFLLHPPGASYHIGWSSEAGRAASAHNLLLWQAGRWLAARGITRLDLGVLDDAAPGLARFKLGAGARVESGGHLWLASRFLAPLGRLIG</sequence>
<dbReference type="Proteomes" id="UP000231702">
    <property type="component" value="Unassembled WGS sequence"/>
</dbReference>
<dbReference type="InterPro" id="IPR038740">
    <property type="entry name" value="BioF2-like_GNAT_dom"/>
</dbReference>
<dbReference type="SUPFAM" id="SSF55729">
    <property type="entry name" value="Acyl-CoA N-acyltransferases (Nat)"/>
    <property type="match status" value="1"/>
</dbReference>
<feature type="domain" description="BioF2-like acetyltransferase" evidence="1">
    <location>
        <begin position="112"/>
        <end position="237"/>
    </location>
</feature>
<dbReference type="EMBL" id="PGTD01000023">
    <property type="protein sequence ID" value="PJE25984.1"/>
    <property type="molecule type" value="Genomic_DNA"/>
</dbReference>
<proteinExistence type="predicted"/>
<dbReference type="InterPro" id="IPR016181">
    <property type="entry name" value="Acyl_CoA_acyltransferase"/>
</dbReference>
<gene>
    <name evidence="2" type="ORF">CVM39_20015</name>
</gene>
<dbReference type="PANTHER" id="PTHR36174">
    <property type="entry name" value="LIPID II:GLYCINE GLYCYLTRANSFERASE"/>
    <property type="match status" value="1"/>
</dbReference>